<dbReference type="OrthoDB" id="2989563at2"/>
<proteinExistence type="inferred from homology"/>
<evidence type="ECO:0000259" key="3">
    <source>
        <dbReference type="Pfam" id="PF04183"/>
    </source>
</evidence>
<dbReference type="RefSeq" id="WP_052332958.1">
    <property type="nucleotide sequence ID" value="NZ_BIMM01000001.1"/>
</dbReference>
<comment type="pathway">
    <text evidence="1">Siderophore biosynthesis.</text>
</comment>
<keyword evidence="6" id="KW-1185">Reference proteome</keyword>
<dbReference type="GO" id="GO:0016740">
    <property type="term" value="F:transferase activity"/>
    <property type="evidence" value="ECO:0007669"/>
    <property type="project" value="UniProtKB-KW"/>
</dbReference>
<evidence type="ECO:0000256" key="2">
    <source>
        <dbReference type="ARBA" id="ARBA00007832"/>
    </source>
</evidence>
<dbReference type="Proteomes" id="UP000234789">
    <property type="component" value="Unassembled WGS sequence"/>
</dbReference>
<dbReference type="PANTHER" id="PTHR34384">
    <property type="entry name" value="L-2,3-DIAMINOPROPANOATE--CITRATE LIGASE"/>
    <property type="match status" value="1"/>
</dbReference>
<dbReference type="InterPro" id="IPR007310">
    <property type="entry name" value="Aerobactin_biosyn_IucA/IucC_N"/>
</dbReference>
<feature type="domain" description="Aerobactin siderophore biosynthesis IucA/IucC N-terminal" evidence="3">
    <location>
        <begin position="147"/>
        <end position="382"/>
    </location>
</feature>
<evidence type="ECO:0000256" key="1">
    <source>
        <dbReference type="ARBA" id="ARBA00004924"/>
    </source>
</evidence>
<dbReference type="Pfam" id="PF06276">
    <property type="entry name" value="FhuF"/>
    <property type="match status" value="1"/>
</dbReference>
<name>A0A2N5N922_9BACL</name>
<accession>A0A2N5N922</accession>
<dbReference type="Gene3D" id="1.10.510.40">
    <property type="match status" value="1"/>
</dbReference>
<dbReference type="InterPro" id="IPR022770">
    <property type="entry name" value="IucA/IucC-like_C"/>
</dbReference>
<protein>
    <submittedName>
        <fullName evidence="5">Siderophore synthetase large component, acetyltransferase</fullName>
    </submittedName>
</protein>
<reference evidence="5 6" key="1">
    <citation type="submission" date="2017-05" db="EMBL/GenBank/DDBJ databases">
        <title>Functional genome analysis of Paenibacillus pasadenensis strain R16: insights on endophytic life style and antifungal activity.</title>
        <authorList>
            <person name="Passera A."/>
            <person name="Marcolungo L."/>
            <person name="Casati P."/>
            <person name="Brasca M."/>
            <person name="Quaglino F."/>
            <person name="Delledonne M."/>
        </authorList>
    </citation>
    <scope>NUCLEOTIDE SEQUENCE [LARGE SCALE GENOMIC DNA]</scope>
    <source>
        <strain evidence="5 6">R16</strain>
    </source>
</reference>
<organism evidence="5 6">
    <name type="scientific">Paenibacillus pasadenensis</name>
    <dbReference type="NCBI Taxonomy" id="217090"/>
    <lineage>
        <taxon>Bacteria</taxon>
        <taxon>Bacillati</taxon>
        <taxon>Bacillota</taxon>
        <taxon>Bacilli</taxon>
        <taxon>Bacillales</taxon>
        <taxon>Paenibacillaceae</taxon>
        <taxon>Paenibacillus</taxon>
    </lineage>
</organism>
<feature type="domain" description="Aerobactin siderophore biosynthesis IucA/IucC-like C-terminal" evidence="4">
    <location>
        <begin position="413"/>
        <end position="574"/>
    </location>
</feature>
<sequence>MNEAKSVAERTALQAMVNCYAREAGADAELRLPQETPAGAQPGRAGMLELRLSAQGIVLWVGLDYHSPTGRHAASGKAWYRPELGGALAEADYITASALLVQELALTRPGLARRDELLLRIIQSCRNVEEIVAAALARPEPESGGNDFLSAEQSLVFGHGFHPTPKSRQGMSGAEAGVYCPELGGRFRLHYFQAHRSIVKERSAAGSPASELLRGELLADPEAAPELKKRCAEAGWTMLPVHPLQARWLLEQPRTQDWLERGLLRSLGPGGREYFPTSSVRTVYHPDAAYMLKFSLRVKLTNSLRVMKINELESGIEIRRLLDTRIGEACRAYPGFAVMTDPAYATLGEEEGPASGFEVVLRDNPFRSGGSCRAVTLAALAQEALPGRRSPLGRLIGRLAERTGLAEAEASRRWFRRYLELSLRPLVRLHLAYGIALEAHMQNSLVELDGDGWPVRYWFRDNQGYYFSRSMLGALERELPGIGSKSGDVYADEVTDEHLIYYLMVNHLFGLVGAFGVEGLAKEEELLLDIRRELEAFRPLDREGSRFLERLLQAEELPCKGNLLTRLHDMDELELPLERQSVYVPIPNPLLAAAGLGRRSGGRRALAEAMGGGAS</sequence>
<evidence type="ECO:0000313" key="5">
    <source>
        <dbReference type="EMBL" id="PLT46829.1"/>
    </source>
</evidence>
<comment type="similarity">
    <text evidence="2">Belongs to the IucA/IucC family.</text>
</comment>
<keyword evidence="5" id="KW-0808">Transferase</keyword>
<dbReference type="AlphaFoldDB" id="A0A2N5N922"/>
<comment type="caution">
    <text evidence="5">The sequence shown here is derived from an EMBL/GenBank/DDBJ whole genome shotgun (WGS) entry which is preliminary data.</text>
</comment>
<dbReference type="Pfam" id="PF04183">
    <property type="entry name" value="IucA_IucC"/>
    <property type="match status" value="1"/>
</dbReference>
<dbReference type="InterPro" id="IPR037455">
    <property type="entry name" value="LucA/IucC-like"/>
</dbReference>
<dbReference type="PANTHER" id="PTHR34384:SF5">
    <property type="entry name" value="L-2,3-DIAMINOPROPANOATE--CITRATE LIGASE"/>
    <property type="match status" value="1"/>
</dbReference>
<gene>
    <name evidence="5" type="ORF">B8V81_1053</name>
</gene>
<dbReference type="GO" id="GO:0019290">
    <property type="term" value="P:siderophore biosynthetic process"/>
    <property type="evidence" value="ECO:0007669"/>
    <property type="project" value="InterPro"/>
</dbReference>
<evidence type="ECO:0000313" key="6">
    <source>
        <dbReference type="Proteomes" id="UP000234789"/>
    </source>
</evidence>
<evidence type="ECO:0000259" key="4">
    <source>
        <dbReference type="Pfam" id="PF06276"/>
    </source>
</evidence>
<dbReference type="GO" id="GO:0016881">
    <property type="term" value="F:acid-amino acid ligase activity"/>
    <property type="evidence" value="ECO:0007669"/>
    <property type="project" value="UniProtKB-ARBA"/>
</dbReference>
<dbReference type="EMBL" id="NFEZ01000003">
    <property type="protein sequence ID" value="PLT46829.1"/>
    <property type="molecule type" value="Genomic_DNA"/>
</dbReference>